<evidence type="ECO:0000313" key="3">
    <source>
        <dbReference type="EMBL" id="PPK51437.1"/>
    </source>
</evidence>
<dbReference type="AlphaFoldDB" id="A0A2S6G6L3"/>
<evidence type="ECO:0000313" key="4">
    <source>
        <dbReference type="EMBL" id="PPK54783.1"/>
    </source>
</evidence>
<dbReference type="RefSeq" id="WP_104416071.1">
    <property type="nucleotide sequence ID" value="NZ_PTIT01000012.1"/>
</dbReference>
<keyword evidence="1" id="KW-0732">Signal</keyword>
<dbReference type="Pfam" id="PF14467">
    <property type="entry name" value="DUF4426"/>
    <property type="match status" value="1"/>
</dbReference>
<dbReference type="Proteomes" id="UP000239446">
    <property type="component" value="Unassembled WGS sequence"/>
</dbReference>
<feature type="signal peptide" evidence="1">
    <location>
        <begin position="1"/>
        <end position="26"/>
    </location>
</feature>
<evidence type="ECO:0000313" key="5">
    <source>
        <dbReference type="Proteomes" id="UP000239446"/>
    </source>
</evidence>
<evidence type="ECO:0000259" key="2">
    <source>
        <dbReference type="Pfam" id="PF14467"/>
    </source>
</evidence>
<feature type="domain" description="DUF4426" evidence="2">
    <location>
        <begin position="29"/>
        <end position="150"/>
    </location>
</feature>
<evidence type="ECO:0000256" key="1">
    <source>
        <dbReference type="SAM" id="SignalP"/>
    </source>
</evidence>
<feature type="chain" id="PRO_5015702607" evidence="1">
    <location>
        <begin position="27"/>
        <end position="150"/>
    </location>
</feature>
<comment type="caution">
    <text evidence="4">The sequence shown here is derived from an EMBL/GenBank/DDBJ whole genome shotgun (WGS) entry which is preliminary data.</text>
</comment>
<protein>
    <submittedName>
        <fullName evidence="4">Uncharacterized protein DUF4426</fullName>
    </submittedName>
</protein>
<dbReference type="OrthoDB" id="8563353at2"/>
<dbReference type="EMBL" id="PTIU01000010">
    <property type="protein sequence ID" value="PPK54783.1"/>
    <property type="molecule type" value="Genomic_DNA"/>
</dbReference>
<evidence type="ECO:0000313" key="6">
    <source>
        <dbReference type="Proteomes" id="UP000239648"/>
    </source>
</evidence>
<sequence>MMITRHATALLFTLTALLLASVQAHADQKDFGEYTVLWSVFPSTFLAPEVAKANDLQRGNGIGVVNIAIMREAENGQLKPVNGQVEGSVSNDIQQTTFLGFRRIKEGDAVYFIAQYQYQSGGMMTFNVTAQPAGSEDDLPVRFTHTLFQD</sequence>
<reference evidence="4 5" key="2">
    <citation type="submission" date="2018-02" db="EMBL/GenBank/DDBJ databases">
        <title>Subsurface microbial communities from deep shales in Ohio and West Virginia, USA.</title>
        <authorList>
            <person name="Wrighton K."/>
        </authorList>
    </citation>
    <scope>NUCLEOTIDE SEQUENCE [LARGE SCALE GENOMIC DNA]</scope>
    <source>
        <strain evidence="4 5">UTICA-S1B9</strain>
    </source>
</reference>
<dbReference type="Gene3D" id="2.60.40.3340">
    <property type="entry name" value="Domain of unknown function DUF4426"/>
    <property type="match status" value="1"/>
</dbReference>
<dbReference type="EMBL" id="PTIT01000012">
    <property type="protein sequence ID" value="PPK51437.1"/>
    <property type="molecule type" value="Genomic_DNA"/>
</dbReference>
<dbReference type="Proteomes" id="UP000239648">
    <property type="component" value="Unassembled WGS sequence"/>
</dbReference>
<name>A0A2S6G6L3_9GAMM</name>
<dbReference type="InterPro" id="IPR025218">
    <property type="entry name" value="DUF4426"/>
</dbReference>
<gene>
    <name evidence="4" type="ORF">B0H24_101050</name>
    <name evidence="3" type="ORF">BY455_11236</name>
</gene>
<organism evidence="4 5">
    <name type="scientific">Marinobacter persicus</name>
    <dbReference type="NCBI Taxonomy" id="930118"/>
    <lineage>
        <taxon>Bacteria</taxon>
        <taxon>Pseudomonadati</taxon>
        <taxon>Pseudomonadota</taxon>
        <taxon>Gammaproteobacteria</taxon>
        <taxon>Pseudomonadales</taxon>
        <taxon>Marinobacteraceae</taxon>
        <taxon>Marinobacter</taxon>
    </lineage>
</organism>
<proteinExistence type="predicted"/>
<keyword evidence="6" id="KW-1185">Reference proteome</keyword>
<accession>A0A2S6G6L3</accession>
<reference evidence="3 6" key="1">
    <citation type="submission" date="2018-02" db="EMBL/GenBank/DDBJ databases">
        <title>Deep subsurface shale carbon reservoir microbial communities from Ohio and West Virginia, USA.</title>
        <authorList>
            <person name="Wrighton K."/>
        </authorList>
    </citation>
    <scope>NUCLEOTIDE SEQUENCE [LARGE SCALE GENOMIC DNA]</scope>
    <source>
        <strain evidence="3 6">UTICA-S1B6</strain>
    </source>
</reference>